<accession>A0ABQ4GUW0</accession>
<evidence type="ECO:0000313" key="7">
    <source>
        <dbReference type="EMBL" id="GIH65211.1"/>
    </source>
</evidence>
<dbReference type="PROSITE" id="PS51318">
    <property type="entry name" value="TAT"/>
    <property type="match status" value="1"/>
</dbReference>
<evidence type="ECO:0000259" key="6">
    <source>
        <dbReference type="PROSITE" id="PS50853"/>
    </source>
</evidence>
<sequence length="796" mass="84144">MPFSRRTFITSVVSGSALAAVSSSQLVSALTAAASAASGPGDVVGKITVGYQGWFACPGDGAPINGWWHWSQNWSQAPSPGNTAIVAWPDMREFTHAYPTAYGNLGNGQPATLFSSYDQQTVDTHFRWMRDNEIDTAALQRFNPNGGEGATRDAMAAKVRSAAETYGRKFYIMYDVSGWTNFHPEIKTDWTTKMSALTASSAYARQNGKPVVGIWGFGFNEDKHPSDPAACLDVVNWFKAQGCYVMGGVPTYWRTGVEDCRPGFIDVFNALDMLSPWMVGRIGNAADSDRFYANLNVPDQAYCDAHGIDYQPCVLPGDVKSRQRAHGDFMWRQFYNMVRAGAQGIYISMFDEFNEGNQIAKTAENASMIPVGSGLLGLDEDGTVCSSDYYLRLTGDGGRMLKGRIALTSVRPTPPVIGGGGDTNLARGKATSESGHTQNFASGNAVDGDANSYWESPNNAFPQWVQVDLGAAATVGRVVLKLPPAAAWERRTQTLSVQASTNGSSFTTLAGPGGYTFDPASGNTVTITVPSTSARYVRITVTGNTGWPAAQIGELEVYGTAGDRDTKAPTAPGNLTVTAKTATSVSLSWSAASDDTGVTGYEVRQGSTVVATVQGTTHTVTGLSPATAYTFTVAARDAAGNVSPASNSVSVTTDADRNTNLARGKATSESGHTQNYASGNAVDGDANSYWESPNNAFPQWVQVDLGVAATVGRVVLKLPPATAWERRTQTLSVQASTNGSSFTTLAGPGGYTFDPASGNTVTITVPATSARYVGITVTGNTGWPAAQIGELEVYSG</sequence>
<dbReference type="SMART" id="SM00231">
    <property type="entry name" value="FA58C"/>
    <property type="match status" value="2"/>
</dbReference>
<protein>
    <recommendedName>
        <fullName evidence="9">Chitodextrinase</fullName>
    </recommendedName>
</protein>
<feature type="domain" description="Fibronectin type-III" evidence="6">
    <location>
        <begin position="571"/>
        <end position="656"/>
    </location>
</feature>
<dbReference type="SUPFAM" id="SSF49265">
    <property type="entry name" value="Fibronectin type III"/>
    <property type="match status" value="1"/>
</dbReference>
<dbReference type="PROSITE" id="PS50022">
    <property type="entry name" value="FA58C_3"/>
    <property type="match status" value="2"/>
</dbReference>
<dbReference type="Pfam" id="PF00754">
    <property type="entry name" value="F5_F8_type_C"/>
    <property type="match status" value="2"/>
</dbReference>
<dbReference type="InterPro" id="IPR051941">
    <property type="entry name" value="BG_Antigen-Binding_Lectin"/>
</dbReference>
<dbReference type="PROSITE" id="PS50853">
    <property type="entry name" value="FN3"/>
    <property type="match status" value="1"/>
</dbReference>
<dbReference type="CDD" id="cd11576">
    <property type="entry name" value="GH99_GH71_like_2"/>
    <property type="match status" value="1"/>
</dbReference>
<feature type="region of interest" description="Disordered" evidence="3">
    <location>
        <begin position="658"/>
        <end position="680"/>
    </location>
</feature>
<name>A0ABQ4GUW0_9ACTN</name>
<dbReference type="InterPro" id="IPR006311">
    <property type="entry name" value="TAT_signal"/>
</dbReference>
<dbReference type="InterPro" id="IPR013783">
    <property type="entry name" value="Ig-like_fold"/>
</dbReference>
<dbReference type="InterPro" id="IPR036116">
    <property type="entry name" value="FN3_sf"/>
</dbReference>
<reference evidence="7 8" key="1">
    <citation type="submission" date="2021-01" db="EMBL/GenBank/DDBJ databases">
        <title>Whole genome shotgun sequence of Microbispora siamensis NBRC 104113.</title>
        <authorList>
            <person name="Komaki H."/>
            <person name="Tamura T."/>
        </authorList>
    </citation>
    <scope>NUCLEOTIDE SEQUENCE [LARGE SCALE GENOMIC DNA]</scope>
    <source>
        <strain evidence="7 8">NBRC 104113</strain>
    </source>
</reference>
<evidence type="ECO:0000259" key="5">
    <source>
        <dbReference type="PROSITE" id="PS50022"/>
    </source>
</evidence>
<dbReference type="Pfam" id="PF00041">
    <property type="entry name" value="fn3"/>
    <property type="match status" value="1"/>
</dbReference>
<dbReference type="SMART" id="SM00060">
    <property type="entry name" value="FN3"/>
    <property type="match status" value="1"/>
</dbReference>
<dbReference type="PANTHER" id="PTHR45713">
    <property type="entry name" value="FTP DOMAIN-CONTAINING PROTEIN"/>
    <property type="match status" value="1"/>
</dbReference>
<dbReference type="Gene3D" id="2.60.120.260">
    <property type="entry name" value="Galactose-binding domain-like"/>
    <property type="match status" value="2"/>
</dbReference>
<evidence type="ECO:0000256" key="4">
    <source>
        <dbReference type="SAM" id="SignalP"/>
    </source>
</evidence>
<dbReference type="SUPFAM" id="SSF49785">
    <property type="entry name" value="Galactose-binding domain-like"/>
    <property type="match status" value="2"/>
</dbReference>
<feature type="signal peptide" evidence="4">
    <location>
        <begin position="1"/>
        <end position="19"/>
    </location>
</feature>
<feature type="domain" description="F5/8 type C" evidence="5">
    <location>
        <begin position="412"/>
        <end position="560"/>
    </location>
</feature>
<keyword evidence="4" id="KW-0732">Signal</keyword>
<dbReference type="EMBL" id="BOOF01000037">
    <property type="protein sequence ID" value="GIH65211.1"/>
    <property type="molecule type" value="Genomic_DNA"/>
</dbReference>
<dbReference type="InterPro" id="IPR003961">
    <property type="entry name" value="FN3_dom"/>
</dbReference>
<keyword evidence="8" id="KW-1185">Reference proteome</keyword>
<dbReference type="RefSeq" id="WP_204051304.1">
    <property type="nucleotide sequence ID" value="NZ_BOOF01000037.1"/>
</dbReference>
<feature type="compositionally biased region" description="Polar residues" evidence="3">
    <location>
        <begin position="658"/>
        <end position="678"/>
    </location>
</feature>
<keyword evidence="2" id="KW-0119">Carbohydrate metabolism</keyword>
<evidence type="ECO:0000313" key="8">
    <source>
        <dbReference type="Proteomes" id="UP000660454"/>
    </source>
</evidence>
<dbReference type="PANTHER" id="PTHR45713:SF6">
    <property type="entry name" value="F5_8 TYPE C DOMAIN-CONTAINING PROTEIN"/>
    <property type="match status" value="1"/>
</dbReference>
<evidence type="ECO:0008006" key="9">
    <source>
        <dbReference type="Google" id="ProtNLM"/>
    </source>
</evidence>
<gene>
    <name evidence="7" type="ORF">Msi02_60280</name>
</gene>
<evidence type="ECO:0000256" key="2">
    <source>
        <dbReference type="ARBA" id="ARBA00023326"/>
    </source>
</evidence>
<dbReference type="Gene3D" id="3.20.20.80">
    <property type="entry name" value="Glycosidases"/>
    <property type="match status" value="1"/>
</dbReference>
<dbReference type="InterPro" id="IPR000421">
    <property type="entry name" value="FA58C"/>
</dbReference>
<dbReference type="Gene3D" id="2.60.40.10">
    <property type="entry name" value="Immunoglobulins"/>
    <property type="match status" value="1"/>
</dbReference>
<proteinExistence type="predicted"/>
<evidence type="ECO:0000256" key="3">
    <source>
        <dbReference type="SAM" id="MobiDB-lite"/>
    </source>
</evidence>
<evidence type="ECO:0000256" key="1">
    <source>
        <dbReference type="ARBA" id="ARBA00023295"/>
    </source>
</evidence>
<comment type="caution">
    <text evidence="7">The sequence shown here is derived from an EMBL/GenBank/DDBJ whole genome shotgun (WGS) entry which is preliminary data.</text>
</comment>
<dbReference type="CDD" id="cd00063">
    <property type="entry name" value="FN3"/>
    <property type="match status" value="1"/>
</dbReference>
<keyword evidence="2" id="KW-0624">Polysaccharide degradation</keyword>
<organism evidence="7 8">
    <name type="scientific">Microbispora siamensis</name>
    <dbReference type="NCBI Taxonomy" id="564413"/>
    <lineage>
        <taxon>Bacteria</taxon>
        <taxon>Bacillati</taxon>
        <taxon>Actinomycetota</taxon>
        <taxon>Actinomycetes</taxon>
        <taxon>Streptosporangiales</taxon>
        <taxon>Streptosporangiaceae</taxon>
        <taxon>Microbispora</taxon>
    </lineage>
</organism>
<keyword evidence="1" id="KW-0378">Hydrolase</keyword>
<dbReference type="InterPro" id="IPR008979">
    <property type="entry name" value="Galactose-bd-like_sf"/>
</dbReference>
<keyword evidence="1" id="KW-0326">Glycosidase</keyword>
<feature type="chain" id="PRO_5045280891" description="Chitodextrinase" evidence="4">
    <location>
        <begin position="20"/>
        <end position="796"/>
    </location>
</feature>
<feature type="domain" description="F5/8 type C" evidence="5">
    <location>
        <begin position="646"/>
        <end position="796"/>
    </location>
</feature>
<dbReference type="Proteomes" id="UP000660454">
    <property type="component" value="Unassembled WGS sequence"/>
</dbReference>